<keyword evidence="4" id="KW-1185">Reference proteome</keyword>
<dbReference type="RefSeq" id="WP_011395963.1">
    <property type="nucleotide sequence ID" value="NC_007645.1"/>
</dbReference>
<dbReference type="PANTHER" id="PTHR21600">
    <property type="entry name" value="MITOCHONDRIAL RNA PSEUDOURIDINE SYNTHASE"/>
    <property type="match status" value="1"/>
</dbReference>
<organism evidence="3 4">
    <name type="scientific">Hahella chejuensis (strain KCTC 2396)</name>
    <dbReference type="NCBI Taxonomy" id="349521"/>
    <lineage>
        <taxon>Bacteria</taxon>
        <taxon>Pseudomonadati</taxon>
        <taxon>Pseudomonadota</taxon>
        <taxon>Gammaproteobacteria</taxon>
        <taxon>Oceanospirillales</taxon>
        <taxon>Hahellaceae</taxon>
        <taxon>Hahella</taxon>
    </lineage>
</organism>
<dbReference type="KEGG" id="hch:HCH_02061"/>
<dbReference type="AlphaFoldDB" id="Q2SKD2"/>
<dbReference type="InterPro" id="IPR006508">
    <property type="entry name" value="PsdUridine_synth_RluA-like"/>
</dbReference>
<sequence length="231" mass="25559">MNAPPFQIVSDYDDLLVVDKAPGISFHDEEGQPGLCSCVADTLGIRVYPVHRLDKVTSGLLLLPKTPALARELTEQFSLRQVEKYYLALSAHKPQKKQGKIIGDMEKARAGAWKLTAGRENPAVTQFFSHSLQPGVRAFMVRPLTGKTHQIRVALKSVSAPIAGDSLYGGRANKEFDRTYLHAYGVRFNYRGNRTAILCPPQNGALFVSEAMSALLEENWGAPWDLPWPGR</sequence>
<dbReference type="InterPro" id="IPR050188">
    <property type="entry name" value="RluA_PseudoU_synthase"/>
</dbReference>
<keyword evidence="3" id="KW-0456">Lyase</keyword>
<gene>
    <name evidence="3" type="primary">rluA1</name>
    <name evidence="3" type="ordered locus">HCH_02061</name>
</gene>
<evidence type="ECO:0000259" key="2">
    <source>
        <dbReference type="Pfam" id="PF00849"/>
    </source>
</evidence>
<reference evidence="3 4" key="1">
    <citation type="journal article" date="2005" name="Nucleic Acids Res.">
        <title>Genomic blueprint of Hahella chejuensis, a marine microbe producing an algicidal agent.</title>
        <authorList>
            <person name="Jeong H."/>
            <person name="Yim J.H."/>
            <person name="Lee C."/>
            <person name="Choi S.-H."/>
            <person name="Park Y.K."/>
            <person name="Yoon S.H."/>
            <person name="Hur C.-G."/>
            <person name="Kang H.-Y."/>
            <person name="Kim D."/>
            <person name="Lee H.H."/>
            <person name="Park K.H."/>
            <person name="Park S.-H."/>
            <person name="Park H.-S."/>
            <person name="Lee H.K."/>
            <person name="Oh T.K."/>
            <person name="Kim J.F."/>
        </authorList>
    </citation>
    <scope>NUCLEOTIDE SEQUENCE [LARGE SCALE GENOMIC DNA]</scope>
    <source>
        <strain evidence="3 4">KCTC 2396</strain>
    </source>
</reference>
<dbReference type="InterPro" id="IPR006145">
    <property type="entry name" value="PsdUridine_synth_RsuA/RluA"/>
</dbReference>
<dbReference type="EMBL" id="CP000155">
    <property type="protein sequence ID" value="ABC28892.1"/>
    <property type="molecule type" value="Genomic_DNA"/>
</dbReference>
<dbReference type="NCBIfam" id="TIGR01621">
    <property type="entry name" value="RluA-like"/>
    <property type="match status" value="1"/>
</dbReference>
<dbReference type="eggNOG" id="COG0564">
    <property type="taxonomic scope" value="Bacteria"/>
</dbReference>
<dbReference type="GO" id="GO:0000455">
    <property type="term" value="P:enzyme-directed rRNA pseudouridine synthesis"/>
    <property type="evidence" value="ECO:0007669"/>
    <property type="project" value="TreeGrafter"/>
</dbReference>
<name>Q2SKD2_HAHCH</name>
<dbReference type="PANTHER" id="PTHR21600:SF87">
    <property type="entry name" value="RNA PSEUDOURIDYLATE SYNTHASE DOMAIN-CONTAINING PROTEIN 1"/>
    <property type="match status" value="1"/>
</dbReference>
<dbReference type="SUPFAM" id="SSF55120">
    <property type="entry name" value="Pseudouridine synthase"/>
    <property type="match status" value="1"/>
</dbReference>
<dbReference type="GO" id="GO:0004730">
    <property type="term" value="F:pseudouridylate synthase activity"/>
    <property type="evidence" value="ECO:0007669"/>
    <property type="project" value="UniProtKB-EC"/>
</dbReference>
<dbReference type="Gene3D" id="3.30.2350.10">
    <property type="entry name" value="Pseudouridine synthase"/>
    <property type="match status" value="1"/>
</dbReference>
<evidence type="ECO:0000256" key="1">
    <source>
        <dbReference type="ARBA" id="ARBA00010876"/>
    </source>
</evidence>
<accession>Q2SKD2</accession>
<dbReference type="GO" id="GO:0140098">
    <property type="term" value="F:catalytic activity, acting on RNA"/>
    <property type="evidence" value="ECO:0007669"/>
    <property type="project" value="UniProtKB-ARBA"/>
</dbReference>
<dbReference type="STRING" id="349521.HCH_02061"/>
<dbReference type="GO" id="GO:0009982">
    <property type="term" value="F:pseudouridine synthase activity"/>
    <property type="evidence" value="ECO:0007669"/>
    <property type="project" value="InterPro"/>
</dbReference>
<evidence type="ECO:0000313" key="4">
    <source>
        <dbReference type="Proteomes" id="UP000000238"/>
    </source>
</evidence>
<dbReference type="GO" id="GO:0003723">
    <property type="term" value="F:RNA binding"/>
    <property type="evidence" value="ECO:0007669"/>
    <property type="project" value="InterPro"/>
</dbReference>
<comment type="similarity">
    <text evidence="1">Belongs to the pseudouridine synthase RluA family.</text>
</comment>
<dbReference type="InterPro" id="IPR020103">
    <property type="entry name" value="PsdUridine_synth_cat_dom_sf"/>
</dbReference>
<dbReference type="Pfam" id="PF00849">
    <property type="entry name" value="PseudoU_synth_2"/>
    <property type="match status" value="1"/>
</dbReference>
<feature type="domain" description="Pseudouridine synthase RsuA/RluA-like" evidence="2">
    <location>
        <begin position="15"/>
        <end position="156"/>
    </location>
</feature>
<protein>
    <submittedName>
        <fullName evidence="3">Pseudouridylate synthases, 23S RNA-specific</fullName>
        <ecNumber evidence="3">4.2.1.70</ecNumber>
    </submittedName>
</protein>
<proteinExistence type="inferred from homology"/>
<evidence type="ECO:0000313" key="3">
    <source>
        <dbReference type="EMBL" id="ABC28892.1"/>
    </source>
</evidence>
<dbReference type="EC" id="4.2.1.70" evidence="3"/>
<dbReference type="CDD" id="cd02869">
    <property type="entry name" value="PseudoU_synth_RluA_like"/>
    <property type="match status" value="1"/>
</dbReference>
<dbReference type="Proteomes" id="UP000000238">
    <property type="component" value="Chromosome"/>
</dbReference>
<dbReference type="HOGENOM" id="CLU_016902_6_0_6"/>